<dbReference type="Proteomes" id="UP000067008">
    <property type="component" value="Chromosome 2"/>
</dbReference>
<protein>
    <submittedName>
        <fullName evidence="1">Uncharacterized protein</fullName>
    </submittedName>
</protein>
<dbReference type="AlphaFoldDB" id="A0AAD1F5X3"/>
<name>A0AAD1F5X3_PREIN</name>
<sequence>MDVITIESKAYHELMGKIEKIPPLCRERGKGKDRVRKPPCYQR</sequence>
<reference evidence="1 2" key="1">
    <citation type="submission" date="2015-07" db="EMBL/GenBank/DDBJ databases">
        <title>Complete genome sequence of Prevotella intermedia strain 17-2.</title>
        <authorList>
            <person name="Nambu T."/>
        </authorList>
    </citation>
    <scope>NUCLEOTIDE SEQUENCE [LARGE SCALE GENOMIC DNA]</scope>
    <source>
        <strain evidence="1 2">17-2</strain>
    </source>
</reference>
<organism evidence="1 2">
    <name type="scientific">Prevotella intermedia</name>
    <dbReference type="NCBI Taxonomy" id="28131"/>
    <lineage>
        <taxon>Bacteria</taxon>
        <taxon>Pseudomonadati</taxon>
        <taxon>Bacteroidota</taxon>
        <taxon>Bacteroidia</taxon>
        <taxon>Bacteroidales</taxon>
        <taxon>Prevotellaceae</taxon>
        <taxon>Prevotella</taxon>
    </lineage>
</organism>
<gene>
    <name evidence="1" type="ORF">PI172_0001</name>
</gene>
<evidence type="ECO:0000313" key="1">
    <source>
        <dbReference type="EMBL" id="BAR94729.1"/>
    </source>
</evidence>
<evidence type="ECO:0000313" key="2">
    <source>
        <dbReference type="Proteomes" id="UP000067008"/>
    </source>
</evidence>
<proteinExistence type="predicted"/>
<accession>A0AAD1F5X3</accession>
<dbReference type="EMBL" id="AP014925">
    <property type="protein sequence ID" value="BAR94729.1"/>
    <property type="molecule type" value="Genomic_DNA"/>
</dbReference>